<dbReference type="InterPro" id="IPR020599">
    <property type="entry name" value="Transl_elong_fac_P/YeiP"/>
</dbReference>
<dbReference type="InterPro" id="IPR008991">
    <property type="entry name" value="Translation_prot_SH3-like_sf"/>
</dbReference>
<dbReference type="Pfam" id="PF09285">
    <property type="entry name" value="Elong-fact-P_C"/>
    <property type="match status" value="1"/>
</dbReference>
<dbReference type="GO" id="GO:0003746">
    <property type="term" value="F:translation elongation factor activity"/>
    <property type="evidence" value="ECO:0007669"/>
    <property type="project" value="InterPro"/>
</dbReference>
<dbReference type="Gene3D" id="2.30.30.30">
    <property type="match status" value="1"/>
</dbReference>
<evidence type="ECO:0000256" key="1">
    <source>
        <dbReference type="ARBA" id="ARBA00009479"/>
    </source>
</evidence>
<dbReference type="Gene3D" id="2.40.50.140">
    <property type="entry name" value="Nucleic acid-binding proteins"/>
    <property type="match status" value="2"/>
</dbReference>
<name>A0A314LBJ3_NICAT</name>
<gene>
    <name evidence="4" type="ORF">A4A49_26802</name>
</gene>
<accession>A0A314LBJ3</accession>
<dbReference type="InterPro" id="IPR014722">
    <property type="entry name" value="Rib_uL2_dom2"/>
</dbReference>
<comment type="caution">
    <text evidence="4">The sequence shown here is derived from an EMBL/GenBank/DDBJ whole genome shotgun (WGS) entry which is preliminary data.</text>
</comment>
<dbReference type="Proteomes" id="UP000187609">
    <property type="component" value="Unassembled WGS sequence"/>
</dbReference>
<dbReference type="SUPFAM" id="SSF50104">
    <property type="entry name" value="Translation proteins SH3-like domain"/>
    <property type="match status" value="1"/>
</dbReference>
<dbReference type="FunFam" id="2.40.50.140:FF:000009">
    <property type="entry name" value="Elongation factor P"/>
    <property type="match status" value="1"/>
</dbReference>
<feature type="domain" description="Elongation factor P C-terminal" evidence="2">
    <location>
        <begin position="223"/>
        <end position="277"/>
    </location>
</feature>
<organism evidence="4 5">
    <name type="scientific">Nicotiana attenuata</name>
    <name type="common">Coyote tobacco</name>
    <dbReference type="NCBI Taxonomy" id="49451"/>
    <lineage>
        <taxon>Eukaryota</taxon>
        <taxon>Viridiplantae</taxon>
        <taxon>Streptophyta</taxon>
        <taxon>Embryophyta</taxon>
        <taxon>Tracheophyta</taxon>
        <taxon>Spermatophyta</taxon>
        <taxon>Magnoliopsida</taxon>
        <taxon>eudicotyledons</taxon>
        <taxon>Gunneridae</taxon>
        <taxon>Pentapetalae</taxon>
        <taxon>asterids</taxon>
        <taxon>lamiids</taxon>
        <taxon>Solanales</taxon>
        <taxon>Solanaceae</taxon>
        <taxon>Nicotianoideae</taxon>
        <taxon>Nicotianeae</taxon>
        <taxon>Nicotiana</taxon>
    </lineage>
</organism>
<evidence type="ECO:0000313" key="5">
    <source>
        <dbReference type="Proteomes" id="UP000187609"/>
    </source>
</evidence>
<evidence type="ECO:0000259" key="3">
    <source>
        <dbReference type="SMART" id="SM01185"/>
    </source>
</evidence>
<protein>
    <recommendedName>
        <fullName evidence="6">Elongation factor p</fullName>
    </recommendedName>
</protein>
<evidence type="ECO:0008006" key="6">
    <source>
        <dbReference type="Google" id="ProtNLM"/>
    </source>
</evidence>
<dbReference type="SMART" id="SM00841">
    <property type="entry name" value="Elong-fact-P_C"/>
    <property type="match status" value="1"/>
</dbReference>
<dbReference type="PROSITE" id="PS01275">
    <property type="entry name" value="EFP"/>
    <property type="match status" value="1"/>
</dbReference>
<dbReference type="SUPFAM" id="SSF50249">
    <property type="entry name" value="Nucleic acid-binding proteins"/>
    <property type="match status" value="2"/>
</dbReference>
<comment type="similarity">
    <text evidence="1">Belongs to the elongation factor P family.</text>
</comment>
<proteinExistence type="inferred from homology"/>
<dbReference type="PANTHER" id="PTHR30053">
    <property type="entry name" value="ELONGATION FACTOR P"/>
    <property type="match status" value="1"/>
</dbReference>
<dbReference type="PANTHER" id="PTHR30053:SF14">
    <property type="entry name" value="TRANSLATION ELONGATION FACTOR KOW-LIKE DOMAIN-CONTAINING PROTEIN"/>
    <property type="match status" value="1"/>
</dbReference>
<dbReference type="GO" id="GO:0005829">
    <property type="term" value="C:cytosol"/>
    <property type="evidence" value="ECO:0007669"/>
    <property type="project" value="UniProtKB-ARBA"/>
</dbReference>
<dbReference type="InterPro" id="IPR015365">
    <property type="entry name" value="Elong-fact-P_C"/>
</dbReference>
<dbReference type="Pfam" id="PF08207">
    <property type="entry name" value="EFP_N"/>
    <property type="match status" value="1"/>
</dbReference>
<dbReference type="InterPro" id="IPR001059">
    <property type="entry name" value="Transl_elong_P/YeiP_cen"/>
</dbReference>
<dbReference type="AlphaFoldDB" id="A0A314LBJ3"/>
<reference evidence="4" key="1">
    <citation type="submission" date="2016-11" db="EMBL/GenBank/DDBJ databases">
        <title>The genome of Nicotiana attenuata.</title>
        <authorList>
            <person name="Xu S."/>
            <person name="Brockmoeller T."/>
            <person name="Gaquerel E."/>
            <person name="Navarro A."/>
            <person name="Kuhl H."/>
            <person name="Gase K."/>
            <person name="Ling Z."/>
            <person name="Zhou W."/>
            <person name="Kreitzer C."/>
            <person name="Stanke M."/>
            <person name="Tang H."/>
            <person name="Lyons E."/>
            <person name="Pandey P."/>
            <person name="Pandey S.P."/>
            <person name="Timmermann B."/>
            <person name="Baldwin I.T."/>
        </authorList>
    </citation>
    <scope>NUCLEOTIDE SEQUENCE [LARGE SCALE GENOMIC DNA]</scope>
    <source>
        <strain evidence="4">UT</strain>
    </source>
</reference>
<evidence type="ECO:0000259" key="2">
    <source>
        <dbReference type="SMART" id="SM00841"/>
    </source>
</evidence>
<dbReference type="EMBL" id="MJEQ01000136">
    <property type="protein sequence ID" value="OIT39141.1"/>
    <property type="molecule type" value="Genomic_DNA"/>
</dbReference>
<dbReference type="InterPro" id="IPR012340">
    <property type="entry name" value="NA-bd_OB-fold"/>
</dbReference>
<dbReference type="GO" id="GO:0043043">
    <property type="term" value="P:peptide biosynthetic process"/>
    <property type="evidence" value="ECO:0007669"/>
    <property type="project" value="InterPro"/>
</dbReference>
<dbReference type="Gramene" id="OIT39141">
    <property type="protein sequence ID" value="OIT39141"/>
    <property type="gene ID" value="A4A49_26802"/>
</dbReference>
<keyword evidence="5" id="KW-1185">Reference proteome</keyword>
<sequence length="278" mass="30748">MRVLRNRLSRALYSAAVSSSSASSGSSHCASTKFSRALSTCIHSKQSLPSPYRESQDPLFASPWSATQVRGAKSRGADLKPGNVIEKKGRIYEVVKAQHTTQGRGGAIIQGHVTCTFEFLSQANSCFPCTVELRDVDSGSKSNERFRTDEPVERVFVTEKSFTYLYTDDETGNIVLMEPKTYEQLDVPKHLFGESHVYLQDDMKVSVQMYDGRAMSASIPTRVTCTVAESEIPMRASATPQYKKVLLDNGVTVQVPKHILEGDKIIVNTTDNSYMSRA</sequence>
<dbReference type="InterPro" id="IPR013852">
    <property type="entry name" value="Transl_elong_P/YeiP_CS"/>
</dbReference>
<evidence type="ECO:0000313" key="4">
    <source>
        <dbReference type="EMBL" id="OIT39141.1"/>
    </source>
</evidence>
<dbReference type="SMART" id="SM01185">
    <property type="entry name" value="EFP"/>
    <property type="match status" value="1"/>
</dbReference>
<dbReference type="STRING" id="49451.A0A314LBJ3"/>
<dbReference type="Pfam" id="PF01132">
    <property type="entry name" value="EFP"/>
    <property type="match status" value="1"/>
</dbReference>
<dbReference type="FunFam" id="2.40.50.140:FF:000004">
    <property type="entry name" value="Elongation factor P"/>
    <property type="match status" value="1"/>
</dbReference>
<dbReference type="SMR" id="A0A314LBJ3"/>
<feature type="domain" description="Translation elongation factor P/YeiP central" evidence="3">
    <location>
        <begin position="159"/>
        <end position="215"/>
    </location>
</feature>
<dbReference type="InterPro" id="IPR013185">
    <property type="entry name" value="Transl_elong_KOW-like"/>
</dbReference>